<dbReference type="Pfam" id="PF24517">
    <property type="entry name" value="CBM96"/>
    <property type="match status" value="1"/>
</dbReference>
<feature type="transmembrane region" description="Helical" evidence="4">
    <location>
        <begin position="45"/>
        <end position="63"/>
    </location>
</feature>
<evidence type="ECO:0000313" key="8">
    <source>
        <dbReference type="Proteomes" id="UP000318288"/>
    </source>
</evidence>
<evidence type="ECO:0000256" key="4">
    <source>
        <dbReference type="SAM" id="Phobius"/>
    </source>
</evidence>
<evidence type="ECO:0000259" key="5">
    <source>
        <dbReference type="Pfam" id="PF07589"/>
    </source>
</evidence>
<dbReference type="Gene3D" id="3.20.20.80">
    <property type="entry name" value="Glycosidases"/>
    <property type="match status" value="1"/>
</dbReference>
<dbReference type="GO" id="GO:0005576">
    <property type="term" value="C:extracellular region"/>
    <property type="evidence" value="ECO:0007669"/>
    <property type="project" value="UniProtKB-SubCell"/>
</dbReference>
<dbReference type="Proteomes" id="UP000318288">
    <property type="component" value="Unassembled WGS sequence"/>
</dbReference>
<dbReference type="Pfam" id="PF07589">
    <property type="entry name" value="PEP-CTERM"/>
    <property type="match status" value="1"/>
</dbReference>
<keyword evidence="3" id="KW-0732">Signal</keyword>
<keyword evidence="8" id="KW-1185">Reference proteome</keyword>
<dbReference type="InterPro" id="IPR055372">
    <property type="entry name" value="CBM96"/>
</dbReference>
<evidence type="ECO:0000259" key="6">
    <source>
        <dbReference type="Pfam" id="PF24517"/>
    </source>
</evidence>
<feature type="transmembrane region" description="Helical" evidence="4">
    <location>
        <begin position="776"/>
        <end position="792"/>
    </location>
</feature>
<feature type="domain" description="Ice-binding protein C-terminal" evidence="5">
    <location>
        <begin position="772"/>
        <end position="796"/>
    </location>
</feature>
<reference evidence="7 8" key="1">
    <citation type="submission" date="2019-02" db="EMBL/GenBank/DDBJ databases">
        <title>Deep-cultivation of Planctomycetes and their phenomic and genomic characterization uncovers novel biology.</title>
        <authorList>
            <person name="Wiegand S."/>
            <person name="Jogler M."/>
            <person name="Boedeker C."/>
            <person name="Pinto D."/>
            <person name="Vollmers J."/>
            <person name="Rivas-Marin E."/>
            <person name="Kohn T."/>
            <person name="Peeters S.H."/>
            <person name="Heuer A."/>
            <person name="Rast P."/>
            <person name="Oberbeckmann S."/>
            <person name="Bunk B."/>
            <person name="Jeske O."/>
            <person name="Meyerdierks A."/>
            <person name="Storesund J.E."/>
            <person name="Kallscheuer N."/>
            <person name="Luecker S."/>
            <person name="Lage O.M."/>
            <person name="Pohl T."/>
            <person name="Merkel B.J."/>
            <person name="Hornburger P."/>
            <person name="Mueller R.-W."/>
            <person name="Bruemmer F."/>
            <person name="Labrenz M."/>
            <person name="Spormann A.M."/>
            <person name="Op Den Camp H."/>
            <person name="Overmann J."/>
            <person name="Amann R."/>
            <person name="Jetten M.S.M."/>
            <person name="Mascher T."/>
            <person name="Medema M.H."/>
            <person name="Devos D.P."/>
            <person name="Kaster A.-K."/>
            <person name="Ovreas L."/>
            <person name="Rohde M."/>
            <person name="Galperin M.Y."/>
            <person name="Jogler C."/>
        </authorList>
    </citation>
    <scope>NUCLEOTIDE SEQUENCE [LARGE SCALE GENOMIC DNA]</scope>
    <source>
        <strain evidence="7 8">Poly51</strain>
    </source>
</reference>
<protein>
    <submittedName>
        <fullName evidence="7">Uncharacterized protein</fullName>
    </submittedName>
</protein>
<dbReference type="AlphaFoldDB" id="A0A5C6F4G7"/>
<gene>
    <name evidence="7" type="ORF">Poly51_34180</name>
</gene>
<keyword evidence="4" id="KW-0812">Transmembrane</keyword>
<dbReference type="InterPro" id="IPR013424">
    <property type="entry name" value="Ice-binding_C"/>
</dbReference>
<evidence type="ECO:0000256" key="1">
    <source>
        <dbReference type="ARBA" id="ARBA00004613"/>
    </source>
</evidence>
<dbReference type="NCBIfam" id="TIGR02595">
    <property type="entry name" value="PEP_CTERM"/>
    <property type="match status" value="1"/>
</dbReference>
<dbReference type="OrthoDB" id="221687at2"/>
<keyword evidence="4" id="KW-1133">Transmembrane helix</keyword>
<dbReference type="NCBIfam" id="NF033679">
    <property type="entry name" value="DNRLRE_dom"/>
    <property type="match status" value="1"/>
</dbReference>
<organism evidence="7 8">
    <name type="scientific">Rubripirellula tenax</name>
    <dbReference type="NCBI Taxonomy" id="2528015"/>
    <lineage>
        <taxon>Bacteria</taxon>
        <taxon>Pseudomonadati</taxon>
        <taxon>Planctomycetota</taxon>
        <taxon>Planctomycetia</taxon>
        <taxon>Pirellulales</taxon>
        <taxon>Pirellulaceae</taxon>
        <taxon>Rubripirellula</taxon>
    </lineage>
</organism>
<accession>A0A5C6F4G7</accession>
<comment type="caution">
    <text evidence="7">The sequence shown here is derived from an EMBL/GenBank/DDBJ whole genome shotgun (WGS) entry which is preliminary data.</text>
</comment>
<comment type="subcellular location">
    <subcellularLocation>
        <location evidence="1">Secreted</location>
    </subcellularLocation>
</comment>
<evidence type="ECO:0000256" key="3">
    <source>
        <dbReference type="ARBA" id="ARBA00022729"/>
    </source>
</evidence>
<evidence type="ECO:0000256" key="2">
    <source>
        <dbReference type="ARBA" id="ARBA00022525"/>
    </source>
</evidence>
<feature type="domain" description="Carbohydrate-binding module family 96" evidence="6">
    <location>
        <begin position="573"/>
        <end position="684"/>
    </location>
</feature>
<evidence type="ECO:0000313" key="7">
    <source>
        <dbReference type="EMBL" id="TWU54699.1"/>
    </source>
</evidence>
<dbReference type="EMBL" id="SJPW01000004">
    <property type="protein sequence ID" value="TWU54699.1"/>
    <property type="molecule type" value="Genomic_DNA"/>
</dbReference>
<name>A0A5C6F4G7_9BACT</name>
<sequence>MNARHDCHCDPFVLLVDVDPCFSDCEPMPYTSNRSKSSSRFGLRFFTRTLTLLIPVLATQFAWGQNVVRPLSTDPIGKTPSIIGLNSGNYMPGSNNSSFWRWTGVNGARIFTSAPNIEQVDDISGHGDGVNSQSSFLARREAVRSNPTDPSLINFSVFEDGYRNNDSGFINFDHAYGDLANNGISQLAIINRTAGQYPMVQDDSAAGWADRWEHWQHFYAQAYYLGSNHDVERFSMYNEPDQGSQSVTQADYLLRLQLASDAIQSALGDVNRDFGKSLTANVIAPITAGSANEYFARTDNSDTRDDNQGWGELVINNLNTNFLGQVDTNFQLIHTYGYQQYNADGREYAADLNFIKNEVARDISQNNLIGEVNVALTEFNVHSNGVFDTRTDDLNTPSRFARLGGIFAGLANEQVDELYLFKFDSNAEDADLQKNAIFTNSRFDASYDVGGATKAAGVLQLFTKGFAGGQDLLGVSETTNNLEVATSYNASKDAFYMLSANESSSQNRSLTFDLSALGVEPGAIVQIEEVSEGKMAEVTHRIVVPSDMMINVDQASESVLLLSVPRTAADHLVDLTASVDATVRAGNNINSNAGSSDNIFVRNVADGPDGRSVGLIQFDTTGITEVVAVERAVLQLHGEISEGSEEFVTAHVYGIIGDEWDETTITWGMTDNLGESTGTATLVADNFILGIGETAEFLGHLTVSQSLESVALDVTGFMQHYSDQRVQFLIAREVRFDGENVDRSVGAIRFDSKDNASGLGPKLLLELRNVVAVPEPSTFAFLGLVGVGVMAARKRRRR</sequence>
<proteinExistence type="predicted"/>
<keyword evidence="2" id="KW-0964">Secreted</keyword>
<keyword evidence="4" id="KW-0472">Membrane</keyword>